<dbReference type="PANTHER" id="PTHR38225">
    <property type="entry name" value="PROTEIN, PUTATIVE-RELATED"/>
    <property type="match status" value="1"/>
</dbReference>
<evidence type="ECO:0000313" key="3">
    <source>
        <dbReference type="Proteomes" id="UP000593562"/>
    </source>
</evidence>
<organism evidence="2 3">
    <name type="scientific">Tripterygium wilfordii</name>
    <name type="common">Thunder God vine</name>
    <dbReference type="NCBI Taxonomy" id="458696"/>
    <lineage>
        <taxon>Eukaryota</taxon>
        <taxon>Viridiplantae</taxon>
        <taxon>Streptophyta</taxon>
        <taxon>Embryophyta</taxon>
        <taxon>Tracheophyta</taxon>
        <taxon>Spermatophyta</taxon>
        <taxon>Magnoliopsida</taxon>
        <taxon>eudicotyledons</taxon>
        <taxon>Gunneridae</taxon>
        <taxon>Pentapetalae</taxon>
        <taxon>rosids</taxon>
        <taxon>fabids</taxon>
        <taxon>Celastrales</taxon>
        <taxon>Celastraceae</taxon>
        <taxon>Tripterygium</taxon>
    </lineage>
</organism>
<name>A0A7J7CUP1_TRIWF</name>
<evidence type="ECO:0000313" key="2">
    <source>
        <dbReference type="EMBL" id="KAF5737842.1"/>
    </source>
</evidence>
<feature type="transmembrane region" description="Helical" evidence="1">
    <location>
        <begin position="101"/>
        <end position="127"/>
    </location>
</feature>
<dbReference type="InParanoid" id="A0A7J7CUP1"/>
<reference evidence="2 3" key="1">
    <citation type="journal article" date="2020" name="Nat. Commun.">
        <title>Genome of Tripterygium wilfordii and identification of cytochrome P450 involved in triptolide biosynthesis.</title>
        <authorList>
            <person name="Tu L."/>
            <person name="Su P."/>
            <person name="Zhang Z."/>
            <person name="Gao L."/>
            <person name="Wang J."/>
            <person name="Hu T."/>
            <person name="Zhou J."/>
            <person name="Zhang Y."/>
            <person name="Zhao Y."/>
            <person name="Liu Y."/>
            <person name="Song Y."/>
            <person name="Tong Y."/>
            <person name="Lu Y."/>
            <person name="Yang J."/>
            <person name="Xu C."/>
            <person name="Jia M."/>
            <person name="Peters R.J."/>
            <person name="Huang L."/>
            <person name="Gao W."/>
        </authorList>
    </citation>
    <scope>NUCLEOTIDE SEQUENCE [LARGE SCALE GENOMIC DNA]</scope>
    <source>
        <strain evidence="3">cv. XIE 37</strain>
        <tissue evidence="2">Leaf</tissue>
    </source>
</reference>
<accession>A0A7J7CUP1</accession>
<evidence type="ECO:0000256" key="1">
    <source>
        <dbReference type="SAM" id="Phobius"/>
    </source>
</evidence>
<comment type="caution">
    <text evidence="2">The sequence shown here is derived from an EMBL/GenBank/DDBJ whole genome shotgun (WGS) entry which is preliminary data.</text>
</comment>
<proteinExistence type="predicted"/>
<keyword evidence="3" id="KW-1185">Reference proteome</keyword>
<dbReference type="PANTHER" id="PTHR38225:SF4">
    <property type="entry name" value="PROTEIN, PUTATIVE-RELATED"/>
    <property type="match status" value="1"/>
</dbReference>
<keyword evidence="1" id="KW-0812">Transmembrane</keyword>
<dbReference type="EMBL" id="JAAARO010000013">
    <property type="protein sequence ID" value="KAF5737842.1"/>
    <property type="molecule type" value="Genomic_DNA"/>
</dbReference>
<dbReference type="AlphaFoldDB" id="A0A7J7CUP1"/>
<keyword evidence="1" id="KW-0472">Membrane</keyword>
<sequence length="134" mass="15276">MSSCLLPPYGLASVTKPISLKKRKFQALPARAQSFRNEGRSGNNMVDANMSVLRQKIEEVKMKERLERCCGREIGWNNHNYNISKREDEEEEGLWQELVELVGIVGGTIGITIVTGTAFLFLFSFLLHFKIHDF</sequence>
<dbReference type="Proteomes" id="UP000593562">
    <property type="component" value="Unassembled WGS sequence"/>
</dbReference>
<gene>
    <name evidence="2" type="ORF">HS088_TW13G00733</name>
</gene>
<protein>
    <submittedName>
        <fullName evidence="2">Uncharacterized protein</fullName>
    </submittedName>
</protein>
<keyword evidence="1" id="KW-1133">Transmembrane helix</keyword>